<dbReference type="HAMAP" id="MF_00685">
    <property type="entry name" value="GlgB"/>
    <property type="match status" value="1"/>
</dbReference>
<evidence type="ECO:0000256" key="13">
    <source>
        <dbReference type="ARBA" id="ARBA00023277"/>
    </source>
</evidence>
<evidence type="ECO:0000256" key="1">
    <source>
        <dbReference type="ARBA" id="ARBA00000826"/>
    </source>
</evidence>
<sequence>MAIIHRATLTPSKKDVVEAWIGEQRWYVGKGSAPKLRPLGNYRFDDPAGEVGVEVLFLVDESGAEPVVYQVPVTYRGAPLPGAEHALIGELEHSTLGRRFAYDGPHDPVFVATLLRTMVTGGRQAAFEMHDESGPTGEVLDPSITVRGSGFRHAAVPAISSSRVLSGEQSNTSIIVDVERDEPVIIKVFRVVQPGDNPDVELQTVLSAAGSEHVPQMVASLRGEWPAVSGDAAVPRLSGDLAFAQEFFPGVRDAWREALDAARANRSFAGPARALGVATAQVHRQLAEALPTAAADADTTRRSLDAMRMRFAAAAAAVPELGERRQAFEALLAAAADSNWPALQRIHGDYHLGQVLDTPERGWVLLDFEGEPLRPLPERTQLDQPLRDVAGMLRSFDYAAGSIEQELIRQERIGGDRRGWAADARAAFLDGYATELDVDLAAHQALLDAFEVDKASYEVVYEVRNRPTWLPIPRSAIDRLLGEPTPTPAGRVGPAPQGEPTPTPAGRVGPAPQGEPTPTPAGRVGPATQAEPTPTPAGRVGRAPQGEPVSRPRSTDMPTDTPSTDALPADAAAKLLTGRYGDPHQLLGPHQDQSGVLVRVFRPLARSVEVQLPDGSRAPLTHEVEGLWSGRLPVDEVPDYRVVTTYDDGVEHVADDPYRFLPTLGEVDLHLIGEGRHEQLWTVLGAHVRSYAGPLGDVRGTAFSVWAPNAQGVRLIGDFNLWNGQGHPMRQLGTSGVWELFVPGVEAGTRYKFDLLGPDGVWREKADPMARQAEVAPATASVVTDTSYEWGDGDWLAKRSAVDAHTQPMSVYEVHPMSWRQGRSWRDLADELVSYVSELGFTHVEFMPVMEHPYPPSWGYHVTGYYAPNSRLGSPDDFRFLVDKLHQAGIGVILDWVPGHFATDEWALARFDGTPLYEHPDPRRGWHPEWGSYIFDFGRPQVRNFLVANAVYWMQEFHADALRVDGVASMLYLDYSRDEGQWVPNKHGGRENLDAVQLLQETNATTYRRMPGTVMIAEESTSWPGVTKPTDQGGLGFGFKWNMGWMHDTLDYVAQQPIYRRYHHDKMTFALVYAWSEQFVLPISHDEVVHGKGSLLRKMPGNRWEQLAGVRAFLANMWSHPGKQLLFMGSEFAQEAEWADGRSLDWWLLDQPAHRGIAELVRDLNALYTEHPALWKLDHAPDGFQWIDANAADANLFSYLRFEDSERKGDVVASVINFSGVEARDVRVGLPRGGRWAEVLNTDAETYGGAGRGNLGGVEAQEQPWNGQPYSALVTVPPLGAVWLTPERP</sequence>
<dbReference type="SUPFAM" id="SSF56112">
    <property type="entry name" value="Protein kinase-like (PK-like)"/>
    <property type="match status" value="1"/>
</dbReference>
<dbReference type="SMART" id="SM00642">
    <property type="entry name" value="Aamy"/>
    <property type="match status" value="1"/>
</dbReference>
<dbReference type="EC" id="2.4.1.18" evidence="15"/>
<keyword evidence="11" id="KW-0067">ATP-binding</keyword>
<dbReference type="GO" id="GO:0003844">
    <property type="term" value="F:1,4-alpha-glucan branching enzyme activity"/>
    <property type="evidence" value="ECO:0007669"/>
    <property type="project" value="UniProtKB-UniRule"/>
</dbReference>
<dbReference type="Gene3D" id="3.20.20.80">
    <property type="entry name" value="Glycosidases"/>
    <property type="match status" value="1"/>
</dbReference>
<keyword evidence="13 15" id="KW-0119">Carbohydrate metabolism</keyword>
<evidence type="ECO:0000256" key="10">
    <source>
        <dbReference type="ARBA" id="ARBA00022777"/>
    </source>
</evidence>
<dbReference type="FunFam" id="2.60.40.10:FF:000169">
    <property type="entry name" value="1,4-alpha-glucan branching enzyme GlgB"/>
    <property type="match status" value="1"/>
</dbReference>
<protein>
    <recommendedName>
        <fullName evidence="15">1,4-alpha-glucan branching enzyme GlgB</fullName>
        <ecNumber evidence="15">2.4.1.18</ecNumber>
    </recommendedName>
    <alternativeName>
        <fullName evidence="15">1,4-alpha-D-glucan:1,4-alpha-D-glucan 6-glucosyl-transferase</fullName>
    </alternativeName>
    <alternativeName>
        <fullName evidence="15">Alpha-(1-&gt;4)-glucan branching enzyme</fullName>
    </alternativeName>
    <alternativeName>
        <fullName evidence="15">Glycogen branching enzyme</fullName>
        <shortName evidence="15">BE</shortName>
    </alternativeName>
</protein>
<dbReference type="InterPro" id="IPR017853">
    <property type="entry name" value="GH"/>
</dbReference>
<evidence type="ECO:0000256" key="3">
    <source>
        <dbReference type="ARBA" id="ARBA00006219"/>
    </source>
</evidence>
<evidence type="ECO:0000256" key="14">
    <source>
        <dbReference type="ARBA" id="ARBA00049067"/>
    </source>
</evidence>
<organism evidence="18 19">
    <name type="scientific">Flexivirga aerilata</name>
    <dbReference type="NCBI Taxonomy" id="1656889"/>
    <lineage>
        <taxon>Bacteria</taxon>
        <taxon>Bacillati</taxon>
        <taxon>Actinomycetota</taxon>
        <taxon>Actinomycetes</taxon>
        <taxon>Micrococcales</taxon>
        <taxon>Dermacoccaceae</taxon>
        <taxon>Flexivirga</taxon>
    </lineage>
</organism>
<evidence type="ECO:0000256" key="15">
    <source>
        <dbReference type="HAMAP-Rule" id="MF_00685"/>
    </source>
</evidence>
<evidence type="ECO:0000256" key="2">
    <source>
        <dbReference type="ARBA" id="ARBA00004964"/>
    </source>
</evidence>
<dbReference type="InterPro" id="IPR006407">
    <property type="entry name" value="GlgB"/>
</dbReference>
<evidence type="ECO:0000259" key="17">
    <source>
        <dbReference type="SMART" id="SM00642"/>
    </source>
</evidence>
<evidence type="ECO:0000256" key="9">
    <source>
        <dbReference type="ARBA" id="ARBA00022741"/>
    </source>
</evidence>
<evidence type="ECO:0000256" key="7">
    <source>
        <dbReference type="ARBA" id="ARBA00022676"/>
    </source>
</evidence>
<dbReference type="FunFam" id="2.60.40.1180:FF:000002">
    <property type="entry name" value="1,4-alpha-glucan branching enzyme GlgB"/>
    <property type="match status" value="1"/>
</dbReference>
<dbReference type="InterPro" id="IPR006048">
    <property type="entry name" value="A-amylase/branching_C"/>
</dbReference>
<evidence type="ECO:0000256" key="6">
    <source>
        <dbReference type="ARBA" id="ARBA00022600"/>
    </source>
</evidence>
<dbReference type="RefSeq" id="WP_171154030.1">
    <property type="nucleotide sequence ID" value="NZ_JABENB010000001.1"/>
</dbReference>
<dbReference type="CDD" id="cd02855">
    <property type="entry name" value="E_set_GBE_prok_N"/>
    <property type="match status" value="1"/>
</dbReference>
<dbReference type="InterPro" id="IPR054169">
    <property type="entry name" value="GlgB_N"/>
</dbReference>
<name>A0A849AHF5_9MICO</name>
<comment type="similarity">
    <text evidence="3">Belongs to the aminoglycoside phosphotransferase family.</text>
</comment>
<comment type="caution">
    <text evidence="18">The sequence shown here is derived from an EMBL/GenBank/DDBJ whole genome shotgun (WGS) entry which is preliminary data.</text>
</comment>
<comment type="subunit">
    <text evidence="5 15">Monomer.</text>
</comment>
<keyword evidence="19" id="KW-1185">Reference proteome</keyword>
<dbReference type="Gene3D" id="2.60.40.1180">
    <property type="entry name" value="Golgi alpha-mannosidase II"/>
    <property type="match status" value="1"/>
</dbReference>
<dbReference type="SUPFAM" id="SSF51011">
    <property type="entry name" value="Glycosyl hydrolase domain"/>
    <property type="match status" value="1"/>
</dbReference>
<comment type="similarity">
    <text evidence="4 15">Belongs to the glycosyl hydrolase 13 family. GlgB subfamily.</text>
</comment>
<dbReference type="InterPro" id="IPR013783">
    <property type="entry name" value="Ig-like_fold"/>
</dbReference>
<comment type="function">
    <text evidence="15">Catalyzes the formation of the alpha-1,6-glucosidic linkages in glycogen by scission of a 1,4-alpha-linked oligosaccharide from growing alpha-1,4-glucan chains and the subsequent attachment of the oligosaccharide to the alpha-1,6 position.</text>
</comment>
<evidence type="ECO:0000256" key="16">
    <source>
        <dbReference type="SAM" id="MobiDB-lite"/>
    </source>
</evidence>
<gene>
    <name evidence="15 18" type="primary">glgB</name>
    <name evidence="18" type="ORF">HJ588_08700</name>
</gene>
<keyword evidence="7 15" id="KW-0328">Glycosyltransferase</keyword>
<dbReference type="InterPro" id="IPR013780">
    <property type="entry name" value="Glyco_hydro_b"/>
</dbReference>
<dbReference type="InterPro" id="IPR011009">
    <property type="entry name" value="Kinase-like_dom_sf"/>
</dbReference>
<dbReference type="Pfam" id="PF22019">
    <property type="entry name" value="GlgB_N"/>
    <property type="match status" value="1"/>
</dbReference>
<keyword evidence="12 15" id="KW-0320">Glycogen biosynthesis</keyword>
<keyword evidence="10" id="KW-0418">Kinase</keyword>
<dbReference type="InterPro" id="IPR040999">
    <property type="entry name" value="Mak_N_cap"/>
</dbReference>
<keyword evidence="9" id="KW-0547">Nucleotide-binding</keyword>
<feature type="domain" description="Glycosyl hydrolase family 13 catalytic" evidence="17">
    <location>
        <begin position="781"/>
        <end position="1164"/>
    </location>
</feature>
<feature type="region of interest" description="Disordered" evidence="16">
    <location>
        <begin position="480"/>
        <end position="566"/>
    </location>
</feature>
<evidence type="ECO:0000256" key="12">
    <source>
        <dbReference type="ARBA" id="ARBA00023056"/>
    </source>
</evidence>
<dbReference type="PANTHER" id="PTHR43651">
    <property type="entry name" value="1,4-ALPHA-GLUCAN-BRANCHING ENZYME"/>
    <property type="match status" value="1"/>
</dbReference>
<dbReference type="Pfam" id="PF18085">
    <property type="entry name" value="Mak_N_cap"/>
    <property type="match status" value="1"/>
</dbReference>
<dbReference type="SUPFAM" id="SSF51445">
    <property type="entry name" value="(Trans)glycosidases"/>
    <property type="match status" value="1"/>
</dbReference>
<dbReference type="Gene3D" id="2.60.40.10">
    <property type="entry name" value="Immunoglobulins"/>
    <property type="match status" value="2"/>
</dbReference>
<evidence type="ECO:0000256" key="11">
    <source>
        <dbReference type="ARBA" id="ARBA00022840"/>
    </source>
</evidence>
<dbReference type="GO" id="GO:0005829">
    <property type="term" value="C:cytosol"/>
    <property type="evidence" value="ECO:0007669"/>
    <property type="project" value="TreeGrafter"/>
</dbReference>
<dbReference type="GO" id="GO:0016301">
    <property type="term" value="F:kinase activity"/>
    <property type="evidence" value="ECO:0007669"/>
    <property type="project" value="UniProtKB-KW"/>
</dbReference>
<dbReference type="GO" id="GO:0004553">
    <property type="term" value="F:hydrolase activity, hydrolyzing O-glycosyl compounds"/>
    <property type="evidence" value="ECO:0007669"/>
    <property type="project" value="InterPro"/>
</dbReference>
<accession>A0A849AHF5</accession>
<dbReference type="UniPathway" id="UPA00164"/>
<dbReference type="GO" id="GO:0043169">
    <property type="term" value="F:cation binding"/>
    <property type="evidence" value="ECO:0007669"/>
    <property type="project" value="InterPro"/>
</dbReference>
<reference evidence="18 19" key="1">
    <citation type="submission" date="2020-05" db="EMBL/GenBank/DDBJ databases">
        <title>Flexivirga sp. ID2601S isolated from air conditioner.</title>
        <authorList>
            <person name="Kim D.H."/>
        </authorList>
    </citation>
    <scope>NUCLEOTIDE SEQUENCE [LARGE SCALE GENOMIC DNA]</scope>
    <source>
        <strain evidence="18 19">ID2601S</strain>
    </source>
</reference>
<dbReference type="Proteomes" id="UP000557772">
    <property type="component" value="Unassembled WGS sequence"/>
</dbReference>
<keyword evidence="6 15" id="KW-0321">Glycogen metabolism</keyword>
<comment type="pathway">
    <text evidence="2 15">Glycan biosynthesis; glycogen biosynthesis.</text>
</comment>
<dbReference type="NCBIfam" id="NF003811">
    <property type="entry name" value="PRK05402.1"/>
    <property type="match status" value="1"/>
</dbReference>
<dbReference type="InterPro" id="IPR014756">
    <property type="entry name" value="Ig_E-set"/>
</dbReference>
<dbReference type="EMBL" id="JABENB010000001">
    <property type="protein sequence ID" value="NNG39353.1"/>
    <property type="molecule type" value="Genomic_DNA"/>
</dbReference>
<dbReference type="InterPro" id="IPR004193">
    <property type="entry name" value="Glyco_hydro_13_N"/>
</dbReference>
<dbReference type="GO" id="GO:0005524">
    <property type="term" value="F:ATP binding"/>
    <property type="evidence" value="ECO:0007669"/>
    <property type="project" value="UniProtKB-KW"/>
</dbReference>
<evidence type="ECO:0000313" key="19">
    <source>
        <dbReference type="Proteomes" id="UP000557772"/>
    </source>
</evidence>
<dbReference type="NCBIfam" id="NF008967">
    <property type="entry name" value="PRK12313.1"/>
    <property type="match status" value="1"/>
</dbReference>
<dbReference type="PANTHER" id="PTHR43651:SF3">
    <property type="entry name" value="1,4-ALPHA-GLUCAN-BRANCHING ENZYME"/>
    <property type="match status" value="1"/>
</dbReference>
<dbReference type="CDD" id="cd11322">
    <property type="entry name" value="AmyAc_Glg_BE"/>
    <property type="match status" value="1"/>
</dbReference>
<dbReference type="GO" id="GO:0005978">
    <property type="term" value="P:glycogen biosynthetic process"/>
    <property type="evidence" value="ECO:0007669"/>
    <property type="project" value="UniProtKB-UniRule"/>
</dbReference>
<dbReference type="Pfam" id="PF00128">
    <property type="entry name" value="Alpha-amylase"/>
    <property type="match status" value="1"/>
</dbReference>
<evidence type="ECO:0000256" key="5">
    <source>
        <dbReference type="ARBA" id="ARBA00011245"/>
    </source>
</evidence>
<evidence type="ECO:0000313" key="18">
    <source>
        <dbReference type="EMBL" id="NNG39353.1"/>
    </source>
</evidence>
<feature type="active site" description="Nucleophile" evidence="15">
    <location>
        <position position="965"/>
    </location>
</feature>
<proteinExistence type="inferred from homology"/>
<comment type="catalytic activity">
    <reaction evidence="14">
        <text>D-maltose + ATP = alpha-maltose 1-phosphate + ADP + H(+)</text>
        <dbReference type="Rhea" id="RHEA:31915"/>
        <dbReference type="ChEBI" id="CHEBI:15378"/>
        <dbReference type="ChEBI" id="CHEBI:17306"/>
        <dbReference type="ChEBI" id="CHEBI:30616"/>
        <dbReference type="ChEBI" id="CHEBI:63576"/>
        <dbReference type="ChEBI" id="CHEBI:456216"/>
        <dbReference type="EC" id="2.7.1.175"/>
    </reaction>
</comment>
<dbReference type="FunFam" id="3.20.20.80:FF:000003">
    <property type="entry name" value="1,4-alpha-glucan branching enzyme GlgB"/>
    <property type="match status" value="1"/>
</dbReference>
<comment type="catalytic activity">
    <reaction evidence="1 15">
        <text>Transfers a segment of a (1-&gt;4)-alpha-D-glucan chain to a primary hydroxy group in a similar glucan chain.</text>
        <dbReference type="EC" id="2.4.1.18"/>
    </reaction>
</comment>
<dbReference type="InterPro" id="IPR044143">
    <property type="entry name" value="GlgB_N_E_set_prok"/>
</dbReference>
<dbReference type="Pfam" id="PF02922">
    <property type="entry name" value="CBM_48"/>
    <property type="match status" value="1"/>
</dbReference>
<feature type="compositionally biased region" description="Low complexity" evidence="16">
    <location>
        <begin position="551"/>
        <end position="566"/>
    </location>
</feature>
<feature type="active site" description="Proton donor" evidence="15">
    <location>
        <position position="1018"/>
    </location>
</feature>
<dbReference type="Gene3D" id="3.90.1200.10">
    <property type="match status" value="1"/>
</dbReference>
<dbReference type="Pfam" id="PF02806">
    <property type="entry name" value="Alpha-amylase_C"/>
    <property type="match status" value="1"/>
</dbReference>
<evidence type="ECO:0000256" key="4">
    <source>
        <dbReference type="ARBA" id="ARBA00009000"/>
    </source>
</evidence>
<evidence type="ECO:0000256" key="8">
    <source>
        <dbReference type="ARBA" id="ARBA00022679"/>
    </source>
</evidence>
<dbReference type="SUPFAM" id="SSF81296">
    <property type="entry name" value="E set domains"/>
    <property type="match status" value="2"/>
</dbReference>
<keyword evidence="8 15" id="KW-0808">Transferase</keyword>
<dbReference type="NCBIfam" id="TIGR01515">
    <property type="entry name" value="branching_enzym"/>
    <property type="match status" value="1"/>
</dbReference>
<dbReference type="InterPro" id="IPR006047">
    <property type="entry name" value="GH13_cat_dom"/>
</dbReference>